<dbReference type="InterPro" id="IPR017853">
    <property type="entry name" value="GH"/>
</dbReference>
<dbReference type="PROSITE" id="PS51910">
    <property type="entry name" value="GH18_2"/>
    <property type="match status" value="1"/>
</dbReference>
<dbReference type="GO" id="GO:0005576">
    <property type="term" value="C:extracellular region"/>
    <property type="evidence" value="ECO:0007669"/>
    <property type="project" value="TreeGrafter"/>
</dbReference>
<dbReference type="PANTHER" id="PTHR11177:SF317">
    <property type="entry name" value="CHITINASE 12-RELATED"/>
    <property type="match status" value="1"/>
</dbReference>
<dbReference type="GO" id="GO:0006032">
    <property type="term" value="P:chitin catabolic process"/>
    <property type="evidence" value="ECO:0007669"/>
    <property type="project" value="TreeGrafter"/>
</dbReference>
<dbReference type="Pfam" id="PF00704">
    <property type="entry name" value="Glyco_hydro_18"/>
    <property type="match status" value="1"/>
</dbReference>
<dbReference type="SMART" id="SM00636">
    <property type="entry name" value="Glyco_18"/>
    <property type="match status" value="1"/>
</dbReference>
<dbReference type="AlphaFoldDB" id="A0A9J6GDT0"/>
<gene>
    <name evidence="4" type="ORF">HPB48_014833</name>
</gene>
<dbReference type="InterPro" id="IPR001223">
    <property type="entry name" value="Glyco_hydro18_cat"/>
</dbReference>
<evidence type="ECO:0000313" key="5">
    <source>
        <dbReference type="Proteomes" id="UP000821853"/>
    </source>
</evidence>
<dbReference type="PANTHER" id="PTHR11177">
    <property type="entry name" value="CHITINASE"/>
    <property type="match status" value="1"/>
</dbReference>
<dbReference type="GO" id="GO:0008061">
    <property type="term" value="F:chitin binding"/>
    <property type="evidence" value="ECO:0007669"/>
    <property type="project" value="InterPro"/>
</dbReference>
<dbReference type="OMA" id="HDASSWH"/>
<dbReference type="SUPFAM" id="SSF51445">
    <property type="entry name" value="(Trans)glycosidases"/>
    <property type="match status" value="1"/>
</dbReference>
<dbReference type="Gene3D" id="3.10.50.10">
    <property type="match status" value="1"/>
</dbReference>
<sequence>MQYYNKEAANERVHGGKGTLVAYFVIMIAVMGIFTFAIIVYSRHKKKKQDTLSSSTRDVLVPLAAAADRRHLNASPERRCLGALTFAHLEFGLYFGAASFPASRPRRACTQHLTMGDSSHESSVSSRRTSSRRRAEEDESTLRYRLRNQNLCLMVFLVVGVITVACACTAIVAAVVEHFWTSINDAEEPLGTVVARGTVGGAKSAAVDMQRQSGDESGRAVFCFVNHSLASGSPHRFYVDNASAMLCDALVFVSVGLNPSQSGLRFKRPAEDAEALQSLVSLAAPAWACVGGEPSDSADFRKVVHDKRSRLAFIHNAAAWSRRLGLAGLVLYWKYPAIQHRSNYSTFVNTMRVMFDKEALRVSIVVPWQSSKRRDGYYVHTVYSRLDFVVVDTHRTVDPSSFPVTTCQSPMRAVFRARHHGQMGLSSVLDDLSMVTEHLLSKTMLSVSCASVTFTLKRPWIKNVRAGMTAVGPGRPFGHTNRSGLASYYEVAKALARNASWHRQTHRFSRCTVVHFGDQWIGFEDRVSLHLKRSVVRKTSGIAVWDLPMDDFNGDFGPSWPLLREAQDLVHG</sequence>
<dbReference type="GO" id="GO:0005975">
    <property type="term" value="P:carbohydrate metabolic process"/>
    <property type="evidence" value="ECO:0007669"/>
    <property type="project" value="InterPro"/>
</dbReference>
<dbReference type="OrthoDB" id="6485399at2759"/>
<dbReference type="InterPro" id="IPR050314">
    <property type="entry name" value="Glycosyl_Hydrlase_18"/>
</dbReference>
<dbReference type="VEuPathDB" id="VectorBase:HLOH_047420"/>
<dbReference type="Gene3D" id="3.20.20.80">
    <property type="entry name" value="Glycosidases"/>
    <property type="match status" value="1"/>
</dbReference>
<dbReference type="InterPro" id="IPR029070">
    <property type="entry name" value="Chitinase_insertion_sf"/>
</dbReference>
<evidence type="ECO:0000313" key="4">
    <source>
        <dbReference type="EMBL" id="KAH9373570.1"/>
    </source>
</evidence>
<evidence type="ECO:0000259" key="3">
    <source>
        <dbReference type="PROSITE" id="PS51910"/>
    </source>
</evidence>
<evidence type="ECO:0000256" key="1">
    <source>
        <dbReference type="SAM" id="MobiDB-lite"/>
    </source>
</evidence>
<dbReference type="Proteomes" id="UP000821853">
    <property type="component" value="Chromosome 4"/>
</dbReference>
<dbReference type="SUPFAM" id="SSF54556">
    <property type="entry name" value="Chitinase insertion domain"/>
    <property type="match status" value="1"/>
</dbReference>
<keyword evidence="5" id="KW-1185">Reference proteome</keyword>
<feature type="domain" description="GH18" evidence="3">
    <location>
        <begin position="219"/>
        <end position="572"/>
    </location>
</feature>
<keyword evidence="2" id="KW-0472">Membrane</keyword>
<name>A0A9J6GDT0_HAELO</name>
<dbReference type="GO" id="GO:0004568">
    <property type="term" value="F:chitinase activity"/>
    <property type="evidence" value="ECO:0007669"/>
    <property type="project" value="TreeGrafter"/>
</dbReference>
<protein>
    <recommendedName>
        <fullName evidence="3">GH18 domain-containing protein</fullName>
    </recommendedName>
</protein>
<keyword evidence="2" id="KW-0812">Transmembrane</keyword>
<organism evidence="4 5">
    <name type="scientific">Haemaphysalis longicornis</name>
    <name type="common">Bush tick</name>
    <dbReference type="NCBI Taxonomy" id="44386"/>
    <lineage>
        <taxon>Eukaryota</taxon>
        <taxon>Metazoa</taxon>
        <taxon>Ecdysozoa</taxon>
        <taxon>Arthropoda</taxon>
        <taxon>Chelicerata</taxon>
        <taxon>Arachnida</taxon>
        <taxon>Acari</taxon>
        <taxon>Parasitiformes</taxon>
        <taxon>Ixodida</taxon>
        <taxon>Ixodoidea</taxon>
        <taxon>Ixodidae</taxon>
        <taxon>Haemaphysalinae</taxon>
        <taxon>Haemaphysalis</taxon>
    </lineage>
</organism>
<keyword evidence="2" id="KW-1133">Transmembrane helix</keyword>
<feature type="region of interest" description="Disordered" evidence="1">
    <location>
        <begin position="113"/>
        <end position="140"/>
    </location>
</feature>
<feature type="transmembrane region" description="Helical" evidence="2">
    <location>
        <begin position="151"/>
        <end position="176"/>
    </location>
</feature>
<proteinExistence type="predicted"/>
<evidence type="ECO:0000256" key="2">
    <source>
        <dbReference type="SAM" id="Phobius"/>
    </source>
</evidence>
<dbReference type="EMBL" id="JABSTR010000006">
    <property type="protein sequence ID" value="KAH9373570.1"/>
    <property type="molecule type" value="Genomic_DNA"/>
</dbReference>
<accession>A0A9J6GDT0</accession>
<dbReference type="InterPro" id="IPR011583">
    <property type="entry name" value="Chitinase_II/V-like_cat"/>
</dbReference>
<reference evidence="4 5" key="1">
    <citation type="journal article" date="2020" name="Cell">
        <title>Large-Scale Comparative Analyses of Tick Genomes Elucidate Their Genetic Diversity and Vector Capacities.</title>
        <authorList>
            <consortium name="Tick Genome and Microbiome Consortium (TIGMIC)"/>
            <person name="Jia N."/>
            <person name="Wang J."/>
            <person name="Shi W."/>
            <person name="Du L."/>
            <person name="Sun Y."/>
            <person name="Zhan W."/>
            <person name="Jiang J.F."/>
            <person name="Wang Q."/>
            <person name="Zhang B."/>
            <person name="Ji P."/>
            <person name="Bell-Sakyi L."/>
            <person name="Cui X.M."/>
            <person name="Yuan T.T."/>
            <person name="Jiang B.G."/>
            <person name="Yang W.F."/>
            <person name="Lam T.T."/>
            <person name="Chang Q.C."/>
            <person name="Ding S.J."/>
            <person name="Wang X.J."/>
            <person name="Zhu J.G."/>
            <person name="Ruan X.D."/>
            <person name="Zhao L."/>
            <person name="Wei J.T."/>
            <person name="Ye R.Z."/>
            <person name="Que T.C."/>
            <person name="Du C.H."/>
            <person name="Zhou Y.H."/>
            <person name="Cheng J.X."/>
            <person name="Dai P.F."/>
            <person name="Guo W.B."/>
            <person name="Han X.H."/>
            <person name="Huang E.J."/>
            <person name="Li L.F."/>
            <person name="Wei W."/>
            <person name="Gao Y.C."/>
            <person name="Liu J.Z."/>
            <person name="Shao H.Z."/>
            <person name="Wang X."/>
            <person name="Wang C.C."/>
            <person name="Yang T.C."/>
            <person name="Huo Q.B."/>
            <person name="Li W."/>
            <person name="Chen H.Y."/>
            <person name="Chen S.E."/>
            <person name="Zhou L.G."/>
            <person name="Ni X.B."/>
            <person name="Tian J.H."/>
            <person name="Sheng Y."/>
            <person name="Liu T."/>
            <person name="Pan Y.S."/>
            <person name="Xia L.Y."/>
            <person name="Li J."/>
            <person name="Zhao F."/>
            <person name="Cao W.C."/>
        </authorList>
    </citation>
    <scope>NUCLEOTIDE SEQUENCE [LARGE SCALE GENOMIC DNA]</scope>
    <source>
        <strain evidence="4">HaeL-2018</strain>
    </source>
</reference>
<comment type="caution">
    <text evidence="4">The sequence shown here is derived from an EMBL/GenBank/DDBJ whole genome shotgun (WGS) entry which is preliminary data.</text>
</comment>
<feature type="transmembrane region" description="Helical" evidence="2">
    <location>
        <begin position="20"/>
        <end position="41"/>
    </location>
</feature>